<accession>A0ABU9Y482</accession>
<keyword evidence="2" id="KW-1185">Reference proteome</keyword>
<name>A0ABU9Y482_9SPHN</name>
<proteinExistence type="predicted"/>
<dbReference type="SUPFAM" id="SSF46785">
    <property type="entry name" value="Winged helix' DNA-binding domain"/>
    <property type="match status" value="1"/>
</dbReference>
<organism evidence="1 2">
    <name type="scientific">Sphingomonas oligophenolica</name>
    <dbReference type="NCBI Taxonomy" id="301154"/>
    <lineage>
        <taxon>Bacteria</taxon>
        <taxon>Pseudomonadati</taxon>
        <taxon>Pseudomonadota</taxon>
        <taxon>Alphaproteobacteria</taxon>
        <taxon>Sphingomonadales</taxon>
        <taxon>Sphingomonadaceae</taxon>
        <taxon>Sphingomonas</taxon>
    </lineage>
</organism>
<dbReference type="Gene3D" id="1.10.10.10">
    <property type="entry name" value="Winged helix-like DNA-binding domain superfamily/Winged helix DNA-binding domain"/>
    <property type="match status" value="1"/>
</dbReference>
<protein>
    <recommendedName>
        <fullName evidence="3">Transcriptional regulator</fullName>
    </recommendedName>
</protein>
<dbReference type="InterPro" id="IPR036388">
    <property type="entry name" value="WH-like_DNA-bd_sf"/>
</dbReference>
<reference evidence="1 2" key="1">
    <citation type="submission" date="2024-05" db="EMBL/GenBank/DDBJ databases">
        <authorList>
            <person name="Liu Q."/>
            <person name="Xin Y.-H."/>
        </authorList>
    </citation>
    <scope>NUCLEOTIDE SEQUENCE [LARGE SCALE GENOMIC DNA]</scope>
    <source>
        <strain evidence="1 2">CGMCC 1.10181</strain>
    </source>
</reference>
<gene>
    <name evidence="1" type="ORF">ABC974_13280</name>
</gene>
<dbReference type="EMBL" id="JBDIME010000010">
    <property type="protein sequence ID" value="MEN2790606.1"/>
    <property type="molecule type" value="Genomic_DNA"/>
</dbReference>
<evidence type="ECO:0000313" key="1">
    <source>
        <dbReference type="EMBL" id="MEN2790606.1"/>
    </source>
</evidence>
<evidence type="ECO:0008006" key="3">
    <source>
        <dbReference type="Google" id="ProtNLM"/>
    </source>
</evidence>
<dbReference type="RefSeq" id="WP_345840450.1">
    <property type="nucleotide sequence ID" value="NZ_JBDIME010000010.1"/>
</dbReference>
<comment type="caution">
    <text evidence="1">The sequence shown here is derived from an EMBL/GenBank/DDBJ whole genome shotgun (WGS) entry which is preliminary data.</text>
</comment>
<evidence type="ECO:0000313" key="2">
    <source>
        <dbReference type="Proteomes" id="UP001419910"/>
    </source>
</evidence>
<dbReference type="InterPro" id="IPR036390">
    <property type="entry name" value="WH_DNA-bd_sf"/>
</dbReference>
<sequence length="110" mass="12250">MLDNAPLEKARHIQAQRRLRDEILGAELFGDPGWDLMLDLYIAQASGKRVSVTSAAIGSGKPMSTGLRWVKLLIEHGLIIREADPHDGRRSYLHLTDSALDALEEFLARC</sequence>
<dbReference type="Proteomes" id="UP001419910">
    <property type="component" value="Unassembled WGS sequence"/>
</dbReference>